<feature type="domain" description="Granulins" evidence="5">
    <location>
        <begin position="249"/>
        <end position="262"/>
    </location>
</feature>
<proteinExistence type="inferred from homology"/>
<feature type="domain" description="Granulins" evidence="5">
    <location>
        <begin position="400"/>
        <end position="413"/>
    </location>
</feature>
<evidence type="ECO:0000256" key="3">
    <source>
        <dbReference type="ARBA" id="ARBA00022525"/>
    </source>
</evidence>
<feature type="domain" description="Granulins" evidence="5">
    <location>
        <begin position="1071"/>
        <end position="1084"/>
    </location>
</feature>
<reference evidence="7" key="1">
    <citation type="submission" date="2025-08" db="UniProtKB">
        <authorList>
            <consortium name="RefSeq"/>
        </authorList>
    </citation>
    <scope>IDENTIFICATION</scope>
    <source>
        <strain evidence="7">J_2021</strain>
        <tissue evidence="7">Erythrocytes</tissue>
    </source>
</reference>
<feature type="domain" description="Granulins" evidence="5">
    <location>
        <begin position="166"/>
        <end position="179"/>
    </location>
</feature>
<dbReference type="SUPFAM" id="SSF57277">
    <property type="entry name" value="Granulin repeat"/>
    <property type="match status" value="11"/>
</dbReference>
<sequence>MYRAEQPSRMAPLWFLLLVVSTVGATLCPDGSACGEKSLCCRLPGNEGFGCCPEGEVVSHSLPMMLSQTSCFGPSGCPDEYSCVTTPQGGSACCPMAQGRSCRDGHHCCSAGSYCSDDGHFCIPASNESAVICPDGKSECPALTTCCLMSDMSSWGCCPMPQAVCCADHMHCCPSNSKCDVQQGRCVTKQDHVPWMQKLPARVRLVVGLGDEERWVQCPDGTSCPDGSTCCEQVDRTYGCCSILSAVCCSDHLHCCPAGTSCDLVHQKCVSSNGEGPLLLQMPAVRQESANRVLCDASTSCPDKNTCCRLLSGKFGCCPYDQAVCCEDQIHCCPNGFTCSDGSCVMAEHSIPWMKKTLAKGLTTTRVHCDETASCPEQETCCRLVSGKWGCCPIEKAVCCDDHLHCCPEGFTCTQGQCLAEELSIPWFSKTPALTHEARDVQCDDMYSCPDGQTCCRLASGDWGCCPIAKAVCCEDHEHCCPPGYTCSGGDCQMGDQSIPWLRKTPALRQKARDVQCDDMYSCPDGQTCCRLASGDWGCCPIAKAVCCEDHEHCCPPGYTCSGGDCQMGDRSIPWLRKTPALRQEARDVQCDDMYSCPDGQTCCRLASGDWGCCPIAKAVCCEDHEHCCPPGYTCSGGDCQMGDQSIPWLRKTPALRQEARDVQCDDMYSCPDGQTCCRLASGDWGCCPIAKAVCCEDHEHCCPPGYTCSGGDCQMGDQSIPWLRKTPALRQEARDVQCDDMYSCPDGQTCCRLASGDWGCCPIAKAVCCEDHEHCCPPGYTCSGGDCQMGDQSIPWLRKTPALRQEARDVQCDDMYSCPDGQTCCRLASGDWGCCPIAKAVCCEDHEHCCPPGYTCSGGDCQMGDQSIPWLRKTPALRQEARDVQCDDMYSCPDGQTCCRLASGDWGCCPIAKAVCCDDHEHCCPPGFTCSGAQCIGGGGGLSIPWFSRTPALRQEGNSVKCDDSFSCGDGQSCCRMVSGEWGCCPIEKAVCCSDHLHCCPSGYTCNVAAGSCEMPQKKLVKISFPGATSALRLNYVWCDAQTYCFDGQTCCRGRGGVWNCCLYTQGVCCPDMVHCCPYGYVCLAGGASCARSGISRWDGKPSPMN</sequence>
<dbReference type="GO" id="GO:0005576">
    <property type="term" value="C:extracellular region"/>
    <property type="evidence" value="ECO:0000318"/>
    <property type="project" value="GO_Central"/>
</dbReference>
<dbReference type="Bgee" id="380370">
    <property type="expression patterns" value="Expressed in ovary and 19 other cell types or tissues"/>
</dbReference>
<dbReference type="Xenbase" id="XB-GENE-6253779">
    <property type="gene designation" value="grn.L"/>
</dbReference>
<evidence type="ECO:0000313" key="6">
    <source>
        <dbReference type="Proteomes" id="UP000186698"/>
    </source>
</evidence>
<dbReference type="InterPro" id="IPR006150">
    <property type="entry name" value="Cys_repeat_1"/>
</dbReference>
<dbReference type="InterPro" id="IPR037277">
    <property type="entry name" value="Granulin_sf"/>
</dbReference>
<evidence type="ECO:0000256" key="2">
    <source>
        <dbReference type="ARBA" id="ARBA00010093"/>
    </source>
</evidence>
<dbReference type="OMA" id="LKPCDCN"/>
<keyword evidence="4" id="KW-1015">Disulfide bond</keyword>
<dbReference type="STRING" id="8355.A0A1L8ES81"/>
<comment type="similarity">
    <text evidence="2">Belongs to the granulin family.</text>
</comment>
<dbReference type="RefSeq" id="XP_018089597.1">
    <property type="nucleotide sequence ID" value="XM_018234108.2"/>
</dbReference>
<feature type="domain" description="Granulins" evidence="5">
    <location>
        <begin position="326"/>
        <end position="339"/>
    </location>
</feature>
<keyword evidence="6" id="KW-1185">Reference proteome</keyword>
<feature type="domain" description="Granulins" evidence="5">
    <location>
        <begin position="548"/>
        <end position="561"/>
    </location>
</feature>
<evidence type="ECO:0000259" key="5">
    <source>
        <dbReference type="PROSITE" id="PS00799"/>
    </source>
</evidence>
<dbReference type="GeneID" id="380370"/>
<feature type="domain" description="Granulins" evidence="5">
    <location>
        <begin position="622"/>
        <end position="635"/>
    </location>
</feature>
<dbReference type="Proteomes" id="UP000186698">
    <property type="component" value="Chromosome 9_10L"/>
</dbReference>
<organism evidence="6 7">
    <name type="scientific">Xenopus laevis</name>
    <name type="common">African clawed frog</name>
    <dbReference type="NCBI Taxonomy" id="8355"/>
    <lineage>
        <taxon>Eukaryota</taxon>
        <taxon>Metazoa</taxon>
        <taxon>Chordata</taxon>
        <taxon>Craniata</taxon>
        <taxon>Vertebrata</taxon>
        <taxon>Euteleostomi</taxon>
        <taxon>Amphibia</taxon>
        <taxon>Batrachia</taxon>
        <taxon>Anura</taxon>
        <taxon>Pipoidea</taxon>
        <taxon>Pipidae</taxon>
        <taxon>Xenopodinae</taxon>
        <taxon>Xenopus</taxon>
        <taxon>Xenopus</taxon>
    </lineage>
</organism>
<evidence type="ECO:0000256" key="1">
    <source>
        <dbReference type="ARBA" id="ARBA00004613"/>
    </source>
</evidence>
<feature type="domain" description="Granulins" evidence="5">
    <location>
        <begin position="474"/>
        <end position="487"/>
    </location>
</feature>
<dbReference type="AlphaFoldDB" id="A0A1L8ES81"/>
<dbReference type="OrthoDB" id="5854875at2759"/>
<evidence type="ECO:0000256" key="4">
    <source>
        <dbReference type="ARBA" id="ARBA00023157"/>
    </source>
</evidence>
<evidence type="ECO:0000313" key="7">
    <source>
        <dbReference type="RefSeq" id="XP_018089597.1"/>
    </source>
</evidence>
<name>A0A1L8ES81_XENLA</name>
<gene>
    <name evidence="7 8" type="primary">grn.L</name>
    <name evidence="7" type="synonym">acrogranin</name>
    <name evidence="7" type="synonym">gep</name>
    <name evidence="7" type="synonym">gp88</name>
    <name evidence="7" type="synonym">Granulin-1</name>
    <name evidence="7" type="synonym">Granulin-2</name>
    <name evidence="7" type="synonym">grn</name>
    <name evidence="7" type="synonym">pcdgf</name>
    <name evidence="7" type="synonym">pepi</name>
    <name evidence="7" type="synonym">pgrn</name>
    <name evidence="7" type="synonym">progranulin</name>
</gene>
<dbReference type="SMART" id="SM00289">
    <property type="entry name" value="WR1"/>
    <property type="match status" value="3"/>
</dbReference>
<dbReference type="FunFam" id="2.10.25.160:FF:000001">
    <property type="entry name" value="Granulin precursor"/>
    <property type="match status" value="1"/>
</dbReference>
<feature type="domain" description="Granulins" evidence="5">
    <location>
        <begin position="696"/>
        <end position="709"/>
    </location>
</feature>
<dbReference type="SMART" id="SM00277">
    <property type="entry name" value="GRAN"/>
    <property type="match status" value="14"/>
</dbReference>
<feature type="domain" description="Granulins" evidence="5">
    <location>
        <begin position="994"/>
        <end position="1007"/>
    </location>
</feature>
<comment type="subcellular location">
    <subcellularLocation>
        <location evidence="1">Secreted</location>
    </subcellularLocation>
</comment>
<dbReference type="PANTHER" id="PTHR12274">
    <property type="entry name" value="GRANULIN"/>
    <property type="match status" value="1"/>
</dbReference>
<dbReference type="PaxDb" id="8355-A0A1L8ES81"/>
<keyword evidence="3" id="KW-0964">Secreted</keyword>
<dbReference type="InterPro" id="IPR000118">
    <property type="entry name" value="Granulin"/>
</dbReference>
<dbReference type="PROSITE" id="PS00799">
    <property type="entry name" value="GRANULINS"/>
    <property type="match status" value="13"/>
</dbReference>
<feature type="domain" description="Granulins" evidence="5">
    <location>
        <begin position="844"/>
        <end position="857"/>
    </location>
</feature>
<dbReference type="Pfam" id="PF00396">
    <property type="entry name" value="Granulin"/>
    <property type="match status" value="14"/>
</dbReference>
<dbReference type="Gene3D" id="2.10.25.160">
    <property type="entry name" value="Granulin"/>
    <property type="match status" value="14"/>
</dbReference>
<feature type="domain" description="Granulins" evidence="5">
    <location>
        <begin position="770"/>
        <end position="783"/>
    </location>
</feature>
<dbReference type="AGR" id="Xenbase:XB-GENE-6253779"/>
<evidence type="ECO:0000313" key="8">
    <source>
        <dbReference type="Xenbase" id="XB-GENE-6253779"/>
    </source>
</evidence>
<accession>A0A1L8ES81</accession>
<dbReference type="PANTHER" id="PTHR12274:SF3">
    <property type="entry name" value="PROGRANULIN"/>
    <property type="match status" value="1"/>
</dbReference>
<dbReference type="CTD" id="380370"/>
<protein>
    <submittedName>
        <fullName evidence="7">Granulin L homeolog isoform X1</fullName>
    </submittedName>
</protein>
<feature type="domain" description="Granulins" evidence="5">
    <location>
        <begin position="918"/>
        <end position="931"/>
    </location>
</feature>
<dbReference type="InterPro" id="IPR039036">
    <property type="entry name" value="Granulin_fam"/>
</dbReference>